<keyword evidence="1" id="KW-0472">Membrane</keyword>
<evidence type="ECO:0000256" key="1">
    <source>
        <dbReference type="SAM" id="Phobius"/>
    </source>
</evidence>
<dbReference type="EMBL" id="WEGK01000012">
    <property type="protein sequence ID" value="MQY22071.1"/>
    <property type="molecule type" value="Genomic_DNA"/>
</dbReference>
<evidence type="ECO:0000313" key="2">
    <source>
        <dbReference type="EMBL" id="MQY22071.1"/>
    </source>
</evidence>
<feature type="transmembrane region" description="Helical" evidence="1">
    <location>
        <begin position="15"/>
        <end position="40"/>
    </location>
</feature>
<keyword evidence="1" id="KW-0812">Transmembrane</keyword>
<proteinExistence type="predicted"/>
<gene>
    <name evidence="2" type="ORF">NRB20_51840</name>
</gene>
<accession>A0A7K0D948</accession>
<protein>
    <submittedName>
        <fullName evidence="2">Uncharacterized protein</fullName>
    </submittedName>
</protein>
<dbReference type="AlphaFoldDB" id="A0A7K0D948"/>
<organism evidence="2 3">
    <name type="scientific">Nocardia macrotermitis</name>
    <dbReference type="NCBI Taxonomy" id="2585198"/>
    <lineage>
        <taxon>Bacteria</taxon>
        <taxon>Bacillati</taxon>
        <taxon>Actinomycetota</taxon>
        <taxon>Actinomycetes</taxon>
        <taxon>Mycobacteriales</taxon>
        <taxon>Nocardiaceae</taxon>
        <taxon>Nocardia</taxon>
    </lineage>
</organism>
<keyword evidence="3" id="KW-1185">Reference proteome</keyword>
<sequence length="48" mass="4906">MTSTGTVAGAQTRVWGVPIFVLGGLQLLVVLDGTVVALALPRVRDVSA</sequence>
<comment type="caution">
    <text evidence="2">The sequence shown here is derived from an EMBL/GenBank/DDBJ whole genome shotgun (WGS) entry which is preliminary data.</text>
</comment>
<reference evidence="2 3" key="1">
    <citation type="submission" date="2019-10" db="EMBL/GenBank/DDBJ databases">
        <title>Nocardia macrotermitis sp. nov. and Nocardia aurantia sp. nov., isolated from the gut of fungus growing-termite Macrotermes natalensis.</title>
        <authorList>
            <person name="Benndorf R."/>
            <person name="Schwitalla J."/>
            <person name="Martin K."/>
            <person name="De Beer W."/>
            <person name="Kaster A.-K."/>
            <person name="Vollmers J."/>
            <person name="Poulsen M."/>
            <person name="Beemelmanns C."/>
        </authorList>
    </citation>
    <scope>NUCLEOTIDE SEQUENCE [LARGE SCALE GENOMIC DNA]</scope>
    <source>
        <strain evidence="2 3">RB20</strain>
    </source>
</reference>
<evidence type="ECO:0000313" key="3">
    <source>
        <dbReference type="Proteomes" id="UP000438448"/>
    </source>
</evidence>
<dbReference type="Proteomes" id="UP000438448">
    <property type="component" value="Unassembled WGS sequence"/>
</dbReference>
<name>A0A7K0D948_9NOCA</name>
<keyword evidence="1" id="KW-1133">Transmembrane helix</keyword>